<accession>A0ABY4ACA2</accession>
<evidence type="ECO:0000313" key="3">
    <source>
        <dbReference type="Proteomes" id="UP000831532"/>
    </source>
</evidence>
<gene>
    <name evidence="2" type="ORF">INH39_05700</name>
</gene>
<protein>
    <recommendedName>
        <fullName evidence="4">Lipoprotein</fullName>
    </recommendedName>
</protein>
<dbReference type="Proteomes" id="UP000831532">
    <property type="component" value="Chromosome"/>
</dbReference>
<dbReference type="PROSITE" id="PS51257">
    <property type="entry name" value="PROKAR_LIPOPROTEIN"/>
    <property type="match status" value="1"/>
</dbReference>
<name>A0ABY4ACA2_9BURK</name>
<evidence type="ECO:0000313" key="2">
    <source>
        <dbReference type="EMBL" id="UOD31211.1"/>
    </source>
</evidence>
<keyword evidence="3" id="KW-1185">Reference proteome</keyword>
<dbReference type="EMBL" id="CP063361">
    <property type="protein sequence ID" value="UOD31211.1"/>
    <property type="molecule type" value="Genomic_DNA"/>
</dbReference>
<organism evidence="2 3">
    <name type="scientific">Massilia violaceinigra</name>
    <dbReference type="NCBI Taxonomy" id="2045208"/>
    <lineage>
        <taxon>Bacteria</taxon>
        <taxon>Pseudomonadati</taxon>
        <taxon>Pseudomonadota</taxon>
        <taxon>Betaproteobacteria</taxon>
        <taxon>Burkholderiales</taxon>
        <taxon>Oxalobacteraceae</taxon>
        <taxon>Telluria group</taxon>
        <taxon>Massilia</taxon>
    </lineage>
</organism>
<feature type="chain" id="PRO_5047036385" description="Lipoprotein" evidence="1">
    <location>
        <begin position="29"/>
        <end position="161"/>
    </location>
</feature>
<evidence type="ECO:0000256" key="1">
    <source>
        <dbReference type="SAM" id="SignalP"/>
    </source>
</evidence>
<feature type="signal peptide" evidence="1">
    <location>
        <begin position="1"/>
        <end position="28"/>
    </location>
</feature>
<evidence type="ECO:0008006" key="4">
    <source>
        <dbReference type="Google" id="ProtNLM"/>
    </source>
</evidence>
<proteinExistence type="predicted"/>
<dbReference type="RefSeq" id="WP_243492377.1">
    <property type="nucleotide sequence ID" value="NZ_CP063361.1"/>
</dbReference>
<sequence>MLRHSTTTVCRYFRYPIFILVCTAALSACDVHFKTWNVDEDKAQALVGVKKFRVLYEKHDYAHLYDLGSAAMKASMSKDQFISAARISMAQYGKYESSVLVGSSCFPNEVRLVYDAKYQNANVREHMIWSVSSGPAKLTMYQVGAVQVQFDKASQVGCPVP</sequence>
<keyword evidence="1" id="KW-0732">Signal</keyword>
<reference evidence="2 3" key="1">
    <citation type="submission" date="2020-10" db="EMBL/GenBank/DDBJ databases">
        <title>Genome analysis of Massilia species.</title>
        <authorList>
            <person name="Jung D.-H."/>
        </authorList>
    </citation>
    <scope>NUCLEOTIDE SEQUENCE [LARGE SCALE GENOMIC DNA]</scope>
    <source>
        <strain evidence="3">sipir</strain>
    </source>
</reference>